<dbReference type="EMBL" id="JAPDRN010000016">
    <property type="protein sequence ID" value="KAJ9639743.1"/>
    <property type="molecule type" value="Genomic_DNA"/>
</dbReference>
<evidence type="ECO:0000256" key="4">
    <source>
        <dbReference type="ARBA" id="ARBA00023140"/>
    </source>
</evidence>
<keyword evidence="5 6" id="KW-0413">Isomerase</keyword>
<dbReference type="InterPro" id="IPR001753">
    <property type="entry name" value="Enoyl-CoA_hydra/iso"/>
</dbReference>
<proteinExistence type="inferred from homology"/>
<dbReference type="AlphaFoldDB" id="A0AA39D0I6"/>
<evidence type="ECO:0000313" key="6">
    <source>
        <dbReference type="EMBL" id="KAJ9639743.1"/>
    </source>
</evidence>
<name>A0AA39D0I6_9EURO</name>
<comment type="pathway">
    <text evidence="2">Lipid metabolism; fatty acid beta-oxidation.</text>
</comment>
<dbReference type="PANTHER" id="PTHR43684:SF1">
    <property type="entry name" value="ENOYL-COA DELTA ISOMERASE 2"/>
    <property type="match status" value="1"/>
</dbReference>
<dbReference type="InterPro" id="IPR029045">
    <property type="entry name" value="ClpP/crotonase-like_dom_sf"/>
</dbReference>
<evidence type="ECO:0000313" key="7">
    <source>
        <dbReference type="Proteomes" id="UP001172681"/>
    </source>
</evidence>
<dbReference type="Pfam" id="PF00378">
    <property type="entry name" value="ECH_1"/>
    <property type="match status" value="1"/>
</dbReference>
<dbReference type="Proteomes" id="UP001172681">
    <property type="component" value="Unassembled WGS sequence"/>
</dbReference>
<keyword evidence="7" id="KW-1185">Reference proteome</keyword>
<keyword evidence="4" id="KW-0576">Peroxisome</keyword>
<dbReference type="GO" id="GO:0006635">
    <property type="term" value="P:fatty acid beta-oxidation"/>
    <property type="evidence" value="ECO:0007669"/>
    <property type="project" value="TreeGrafter"/>
</dbReference>
<reference evidence="6" key="1">
    <citation type="submission" date="2022-10" db="EMBL/GenBank/DDBJ databases">
        <title>Culturing micro-colonial fungi from biological soil crusts in the Mojave desert and describing Neophaeococcomyces mojavensis, and introducing the new genera and species Taxawa tesnikishii.</title>
        <authorList>
            <person name="Kurbessoian T."/>
            <person name="Stajich J.E."/>
        </authorList>
    </citation>
    <scope>NUCLEOTIDE SEQUENCE</scope>
    <source>
        <strain evidence="6">TK_35</strain>
    </source>
</reference>
<dbReference type="FunFam" id="3.90.226.10:FF:000048">
    <property type="entry name" value="3,2-trans-enoyl-CoA isomerase"/>
    <property type="match status" value="1"/>
</dbReference>
<dbReference type="EC" id="5.3.3.8" evidence="6"/>
<comment type="similarity">
    <text evidence="3">Belongs to the enoyl-CoA hydratase/isomerase family.</text>
</comment>
<evidence type="ECO:0000256" key="3">
    <source>
        <dbReference type="ARBA" id="ARBA00005254"/>
    </source>
</evidence>
<dbReference type="SUPFAM" id="SSF52096">
    <property type="entry name" value="ClpP/crotonase"/>
    <property type="match status" value="1"/>
</dbReference>
<dbReference type="GO" id="GO:0004165">
    <property type="term" value="F:delta(3)-delta(2)-enoyl-CoA isomerase activity"/>
    <property type="evidence" value="ECO:0007669"/>
    <property type="project" value="UniProtKB-EC"/>
</dbReference>
<dbReference type="PANTHER" id="PTHR43684">
    <property type="match status" value="1"/>
</dbReference>
<gene>
    <name evidence="6" type="primary">ECI1_1</name>
    <name evidence="6" type="ORF">H2204_003536</name>
</gene>
<sequence length="270" mass="29947">MASNLVKVEYTGRIAIITINNPRKLNALTKDGFYLLARSLKEIQTHDEVIVTIVTGLGRFFSAGADVSVSRQAEPEVDLLRHGLRESLQHTLFVSRTFYSHPKILVTALNGPVVGFAAALVACSDFVYCLPHTYLLTPFSSLGLVSEGASSLMLARRLGVAKAQEALIMSRRIPADELLACGFVNKIYNFEAGKTDQFLEVVLKELDNRLGAHLNDSSILSIKHLIAAPFRKELDAQNMEEAFLNLERQVAGIPQKEFEKLRTGQKRHKL</sequence>
<accession>A0AA39D0I6</accession>
<dbReference type="InterPro" id="IPR051053">
    <property type="entry name" value="ECH/Chromodomain_protein"/>
</dbReference>
<evidence type="ECO:0000256" key="2">
    <source>
        <dbReference type="ARBA" id="ARBA00005005"/>
    </source>
</evidence>
<evidence type="ECO:0000256" key="5">
    <source>
        <dbReference type="ARBA" id="ARBA00023235"/>
    </source>
</evidence>
<comment type="caution">
    <text evidence="6">The sequence shown here is derived from an EMBL/GenBank/DDBJ whole genome shotgun (WGS) entry which is preliminary data.</text>
</comment>
<dbReference type="GO" id="GO:0005782">
    <property type="term" value="C:peroxisomal matrix"/>
    <property type="evidence" value="ECO:0007669"/>
    <property type="project" value="TreeGrafter"/>
</dbReference>
<organism evidence="6 7">
    <name type="scientific">Knufia peltigerae</name>
    <dbReference type="NCBI Taxonomy" id="1002370"/>
    <lineage>
        <taxon>Eukaryota</taxon>
        <taxon>Fungi</taxon>
        <taxon>Dikarya</taxon>
        <taxon>Ascomycota</taxon>
        <taxon>Pezizomycotina</taxon>
        <taxon>Eurotiomycetes</taxon>
        <taxon>Chaetothyriomycetidae</taxon>
        <taxon>Chaetothyriales</taxon>
        <taxon>Trichomeriaceae</taxon>
        <taxon>Knufia</taxon>
    </lineage>
</organism>
<dbReference type="Gene3D" id="3.90.226.10">
    <property type="entry name" value="2-enoyl-CoA Hydratase, Chain A, domain 1"/>
    <property type="match status" value="1"/>
</dbReference>
<comment type="subcellular location">
    <subcellularLocation>
        <location evidence="1">Peroxisome</location>
    </subcellularLocation>
</comment>
<dbReference type="CDD" id="cd06558">
    <property type="entry name" value="crotonase-like"/>
    <property type="match status" value="1"/>
</dbReference>
<protein>
    <submittedName>
        <fullName evidence="6">Dodecenoyl-CoA isomerase</fullName>
        <ecNumber evidence="6">5.3.3.8</ecNumber>
    </submittedName>
</protein>
<evidence type="ECO:0000256" key="1">
    <source>
        <dbReference type="ARBA" id="ARBA00004275"/>
    </source>
</evidence>